<proteinExistence type="predicted"/>
<feature type="signal peptide" evidence="1">
    <location>
        <begin position="1"/>
        <end position="24"/>
    </location>
</feature>
<dbReference type="OrthoDB" id="8836344at2"/>
<feature type="domain" description="DUF2272" evidence="2">
    <location>
        <begin position="115"/>
        <end position="239"/>
    </location>
</feature>
<evidence type="ECO:0000313" key="4">
    <source>
        <dbReference type="Proteomes" id="UP000321058"/>
    </source>
</evidence>
<keyword evidence="1" id="KW-0732">Signal</keyword>
<feature type="chain" id="PRO_5022032269" description="DUF2272 domain-containing protein" evidence="1">
    <location>
        <begin position="25"/>
        <end position="254"/>
    </location>
</feature>
<dbReference type="AlphaFoldDB" id="A0A512NGJ1"/>
<protein>
    <recommendedName>
        <fullName evidence="2">DUF2272 domain-containing protein</fullName>
    </recommendedName>
</protein>
<sequence length="254" mass="27185">MRAAFLLLCLLAAGCAAQPSTTQPAPPPAVKSAAELPPLGPCPASSWKPEAPPPTASAKVSMVLLAVGEWARFGRQVIVYSTDQPPRTEQRGVKEREAPERIHDYWASVDRPDRSGLDNVPWSAAFISWDIASAGVPRDLFCPNSVHTIYVERMVERARKPGAAFMARRPSERAPRVGDLICASRAGSGTTLDNLNRGAGHCDIVVEVKPGWVAAIGGNVGDSVSRSVFPLDDNGFLSPISGRPVFTVVENRLP</sequence>
<evidence type="ECO:0000259" key="2">
    <source>
        <dbReference type="Pfam" id="PF10030"/>
    </source>
</evidence>
<dbReference type="Proteomes" id="UP000321058">
    <property type="component" value="Unassembled WGS sequence"/>
</dbReference>
<name>A0A512NGJ1_9HYPH</name>
<evidence type="ECO:0000256" key="1">
    <source>
        <dbReference type="SAM" id="SignalP"/>
    </source>
</evidence>
<evidence type="ECO:0000313" key="3">
    <source>
        <dbReference type="EMBL" id="GEP58070.1"/>
    </source>
</evidence>
<reference evidence="3 4" key="1">
    <citation type="submission" date="2019-07" db="EMBL/GenBank/DDBJ databases">
        <title>Whole genome shotgun sequence of Reyranella soli NBRC 108950.</title>
        <authorList>
            <person name="Hosoyama A."/>
            <person name="Uohara A."/>
            <person name="Ohji S."/>
            <person name="Ichikawa N."/>
        </authorList>
    </citation>
    <scope>NUCLEOTIDE SEQUENCE [LARGE SCALE GENOMIC DNA]</scope>
    <source>
        <strain evidence="3 4">NBRC 108950</strain>
    </source>
</reference>
<dbReference type="PROSITE" id="PS51257">
    <property type="entry name" value="PROKAR_LIPOPROTEIN"/>
    <property type="match status" value="1"/>
</dbReference>
<comment type="caution">
    <text evidence="3">The sequence shown here is derived from an EMBL/GenBank/DDBJ whole genome shotgun (WGS) entry which is preliminary data.</text>
</comment>
<organism evidence="3 4">
    <name type="scientific">Reyranella soli</name>
    <dbReference type="NCBI Taxonomy" id="1230389"/>
    <lineage>
        <taxon>Bacteria</taxon>
        <taxon>Pseudomonadati</taxon>
        <taxon>Pseudomonadota</taxon>
        <taxon>Alphaproteobacteria</taxon>
        <taxon>Hyphomicrobiales</taxon>
        <taxon>Reyranellaceae</taxon>
        <taxon>Reyranella</taxon>
    </lineage>
</organism>
<dbReference type="Pfam" id="PF10030">
    <property type="entry name" value="DUF2272"/>
    <property type="match status" value="1"/>
</dbReference>
<gene>
    <name evidence="3" type="ORF">RSO01_52360</name>
</gene>
<accession>A0A512NGJ1</accession>
<keyword evidence="4" id="KW-1185">Reference proteome</keyword>
<dbReference type="RefSeq" id="WP_147152960.1">
    <property type="nucleotide sequence ID" value="NZ_BKAJ01000093.1"/>
</dbReference>
<dbReference type="InterPro" id="IPR019262">
    <property type="entry name" value="DUF2272"/>
</dbReference>
<dbReference type="EMBL" id="BKAJ01000093">
    <property type="protein sequence ID" value="GEP58070.1"/>
    <property type="molecule type" value="Genomic_DNA"/>
</dbReference>